<sequence>MTATPRFTDPDPDLGALYGDLADNDLQPLWKLTGLLTPEPVVRTRPYRWRADMLRRMAERSGQLVGIDRGGDRRVLACANPGLGGAPYATSSMWAAVQYLGAGESAPAHRHTPAALRFVLEGEGVWTLVDGDPLRMSTGDLILTPSMTFHEHHNPGGEPMMWMDVLDLPMVAGLDAVFFEEGPTEEPTLRTGEMSGSERVWGGGPGLLPARGKSRHTRPHSPLLAYRWADTDRALAASLADSGGADAELRFADPTSGGDVMPTMRCEMRRLRAGGRSGFRQQTGSRVATVLSGTGTASIGEESFSLGPGDIFAVPSWARYGLEADEELDVFSVTDAPVLEALGLYREQDC</sequence>
<dbReference type="InterPro" id="IPR013096">
    <property type="entry name" value="Cupin_2"/>
</dbReference>
<dbReference type="CDD" id="cd02216">
    <property type="entry name" value="cupin_GDO-like_N"/>
    <property type="match status" value="1"/>
</dbReference>
<gene>
    <name evidence="5" type="ORF">Psi02_00260</name>
</gene>
<dbReference type="PANTHER" id="PTHR41517:SF1">
    <property type="entry name" value="CUPIN"/>
    <property type="match status" value="1"/>
</dbReference>
<name>A0A8J3UH55_9ACTN</name>
<dbReference type="InterPro" id="IPR014710">
    <property type="entry name" value="RmlC-like_jellyroll"/>
</dbReference>
<keyword evidence="2" id="KW-0560">Oxidoreductase</keyword>
<dbReference type="RefSeq" id="WP_203970573.1">
    <property type="nucleotide sequence ID" value="NZ_BAAAKY010000005.1"/>
</dbReference>
<evidence type="ECO:0000313" key="5">
    <source>
        <dbReference type="EMBL" id="GII43602.1"/>
    </source>
</evidence>
<keyword evidence="1" id="KW-0223">Dioxygenase</keyword>
<evidence type="ECO:0000256" key="2">
    <source>
        <dbReference type="ARBA" id="ARBA00023002"/>
    </source>
</evidence>
<dbReference type="InterPro" id="IPR047183">
    <property type="entry name" value="GDO-like"/>
</dbReference>
<accession>A0A8J3UH55</accession>
<dbReference type="PANTHER" id="PTHR41517">
    <property type="entry name" value="1,2-DIOXYGENASE PROTEIN-RELATED"/>
    <property type="match status" value="1"/>
</dbReference>
<dbReference type="InterPro" id="IPR011051">
    <property type="entry name" value="RmlC_Cupin_sf"/>
</dbReference>
<evidence type="ECO:0000256" key="3">
    <source>
        <dbReference type="SAM" id="MobiDB-lite"/>
    </source>
</evidence>
<evidence type="ECO:0000256" key="1">
    <source>
        <dbReference type="ARBA" id="ARBA00022964"/>
    </source>
</evidence>
<comment type="caution">
    <text evidence="5">The sequence shown here is derived from an EMBL/GenBank/DDBJ whole genome shotgun (WGS) entry which is preliminary data.</text>
</comment>
<dbReference type="EMBL" id="BOOQ01000001">
    <property type="protein sequence ID" value="GII43602.1"/>
    <property type="molecule type" value="Genomic_DNA"/>
</dbReference>
<feature type="domain" description="Cupin type-2" evidence="4">
    <location>
        <begin position="99"/>
        <end position="165"/>
    </location>
</feature>
<dbReference type="CDD" id="cd06992">
    <property type="entry name" value="cupin_GDO-like_C"/>
    <property type="match status" value="1"/>
</dbReference>
<dbReference type="GO" id="GO:0051213">
    <property type="term" value="F:dioxygenase activity"/>
    <property type="evidence" value="ECO:0007669"/>
    <property type="project" value="UniProtKB-KW"/>
</dbReference>
<reference evidence="5" key="1">
    <citation type="submission" date="2021-01" db="EMBL/GenBank/DDBJ databases">
        <title>Whole genome shotgun sequence of Planotetraspora silvatica NBRC 100141.</title>
        <authorList>
            <person name="Komaki H."/>
            <person name="Tamura T."/>
        </authorList>
    </citation>
    <scope>NUCLEOTIDE SEQUENCE</scope>
    <source>
        <strain evidence="5">NBRC 100141</strain>
    </source>
</reference>
<dbReference type="SUPFAM" id="SSF51182">
    <property type="entry name" value="RmlC-like cupins"/>
    <property type="match status" value="1"/>
</dbReference>
<dbReference type="Pfam" id="PF07883">
    <property type="entry name" value="Cupin_2"/>
    <property type="match status" value="1"/>
</dbReference>
<protein>
    <submittedName>
        <fullName evidence="5">Gentisate 1,2-dioxygenase</fullName>
    </submittedName>
</protein>
<feature type="region of interest" description="Disordered" evidence="3">
    <location>
        <begin position="184"/>
        <end position="218"/>
    </location>
</feature>
<dbReference type="Proteomes" id="UP000644610">
    <property type="component" value="Unassembled WGS sequence"/>
</dbReference>
<keyword evidence="6" id="KW-1185">Reference proteome</keyword>
<dbReference type="AlphaFoldDB" id="A0A8J3UH55"/>
<evidence type="ECO:0000313" key="6">
    <source>
        <dbReference type="Proteomes" id="UP000644610"/>
    </source>
</evidence>
<organism evidence="5 6">
    <name type="scientific">Planotetraspora silvatica</name>
    <dbReference type="NCBI Taxonomy" id="234614"/>
    <lineage>
        <taxon>Bacteria</taxon>
        <taxon>Bacillati</taxon>
        <taxon>Actinomycetota</taxon>
        <taxon>Actinomycetes</taxon>
        <taxon>Streptosporangiales</taxon>
        <taxon>Streptosporangiaceae</taxon>
        <taxon>Planotetraspora</taxon>
    </lineage>
</organism>
<proteinExistence type="predicted"/>
<evidence type="ECO:0000259" key="4">
    <source>
        <dbReference type="Pfam" id="PF07883"/>
    </source>
</evidence>
<dbReference type="Gene3D" id="2.60.120.10">
    <property type="entry name" value="Jelly Rolls"/>
    <property type="match status" value="1"/>
</dbReference>